<dbReference type="SUPFAM" id="SSF51735">
    <property type="entry name" value="NAD(P)-binding Rossmann-fold domains"/>
    <property type="match status" value="1"/>
</dbReference>
<dbReference type="InterPro" id="IPR002347">
    <property type="entry name" value="SDR_fam"/>
</dbReference>
<protein>
    <submittedName>
        <fullName evidence="4">Uncharacterized protein</fullName>
    </submittedName>
</protein>
<keyword evidence="5" id="KW-1185">Reference proteome</keyword>
<accession>A0ABR4A647</accession>
<evidence type="ECO:0000313" key="5">
    <source>
        <dbReference type="Proteomes" id="UP001590950"/>
    </source>
</evidence>
<dbReference type="PRINTS" id="PR00081">
    <property type="entry name" value="GDHRDH"/>
</dbReference>
<sequence length="250" mass="26229">MPGGSPTSFLITGANRGIGLGLVETYLSRPSTTVIAAVRDPKHPTSQKLSSVPKDSSSKLIIVKIDSKSETDPANAVASIKDQGVTSLDLVIANAGICNDFSSLATCDPAIVKEHVAVNGLGPLFLFQATLPLLQKSEGAKFVGIGSPMGSIGGMDMYPYPMTAYATSKAMFHWIVRKIHFEHPELVSLIVDPGFAQTDMGNNAAKLNGMKEAPLPTKDSVAGVVAQIDAATKEKGSGTFAVWNGESSPW</sequence>
<organism evidence="4 5">
    <name type="scientific">Stereocaulon virgatum</name>
    <dbReference type="NCBI Taxonomy" id="373712"/>
    <lineage>
        <taxon>Eukaryota</taxon>
        <taxon>Fungi</taxon>
        <taxon>Dikarya</taxon>
        <taxon>Ascomycota</taxon>
        <taxon>Pezizomycotina</taxon>
        <taxon>Lecanoromycetes</taxon>
        <taxon>OSLEUM clade</taxon>
        <taxon>Lecanoromycetidae</taxon>
        <taxon>Lecanorales</taxon>
        <taxon>Lecanorineae</taxon>
        <taxon>Stereocaulaceae</taxon>
        <taxon>Stereocaulon</taxon>
    </lineage>
</organism>
<dbReference type="EMBL" id="JBEFKJ010000020">
    <property type="protein sequence ID" value="KAL2040545.1"/>
    <property type="molecule type" value="Genomic_DNA"/>
</dbReference>
<dbReference type="Pfam" id="PF00106">
    <property type="entry name" value="adh_short"/>
    <property type="match status" value="1"/>
</dbReference>
<name>A0ABR4A647_9LECA</name>
<evidence type="ECO:0000256" key="1">
    <source>
        <dbReference type="ARBA" id="ARBA00006484"/>
    </source>
</evidence>
<gene>
    <name evidence="4" type="ORF">N7G274_006524</name>
</gene>
<dbReference type="PANTHER" id="PTHR43544:SF7">
    <property type="entry name" value="NADB-LER2"/>
    <property type="match status" value="1"/>
</dbReference>
<dbReference type="InterPro" id="IPR051468">
    <property type="entry name" value="Fungal_SecMetab_SDRs"/>
</dbReference>
<dbReference type="CDD" id="cd05325">
    <property type="entry name" value="carb_red_sniffer_like_SDR_c"/>
    <property type="match status" value="1"/>
</dbReference>
<proteinExistence type="inferred from homology"/>
<comment type="similarity">
    <text evidence="1">Belongs to the short-chain dehydrogenases/reductases (SDR) family.</text>
</comment>
<keyword evidence="3" id="KW-0560">Oxidoreductase</keyword>
<dbReference type="Proteomes" id="UP001590950">
    <property type="component" value="Unassembled WGS sequence"/>
</dbReference>
<evidence type="ECO:0000313" key="4">
    <source>
        <dbReference type="EMBL" id="KAL2040545.1"/>
    </source>
</evidence>
<dbReference type="PANTHER" id="PTHR43544">
    <property type="entry name" value="SHORT-CHAIN DEHYDROGENASE/REDUCTASE"/>
    <property type="match status" value="1"/>
</dbReference>
<comment type="caution">
    <text evidence="4">The sequence shown here is derived from an EMBL/GenBank/DDBJ whole genome shotgun (WGS) entry which is preliminary data.</text>
</comment>
<dbReference type="Gene3D" id="3.40.50.720">
    <property type="entry name" value="NAD(P)-binding Rossmann-like Domain"/>
    <property type="match status" value="1"/>
</dbReference>
<evidence type="ECO:0000256" key="3">
    <source>
        <dbReference type="ARBA" id="ARBA00023002"/>
    </source>
</evidence>
<evidence type="ECO:0000256" key="2">
    <source>
        <dbReference type="ARBA" id="ARBA00022857"/>
    </source>
</evidence>
<reference evidence="4 5" key="1">
    <citation type="submission" date="2024-09" db="EMBL/GenBank/DDBJ databases">
        <title>Rethinking Asexuality: The Enigmatic Case of Functional Sexual Genes in Lepraria (Stereocaulaceae).</title>
        <authorList>
            <person name="Doellman M."/>
            <person name="Sun Y."/>
            <person name="Barcenas-Pena A."/>
            <person name="Lumbsch H.T."/>
            <person name="Grewe F."/>
        </authorList>
    </citation>
    <scope>NUCLEOTIDE SEQUENCE [LARGE SCALE GENOMIC DNA]</scope>
    <source>
        <strain evidence="4 5">Mercado 3170</strain>
    </source>
</reference>
<dbReference type="InterPro" id="IPR036291">
    <property type="entry name" value="NAD(P)-bd_dom_sf"/>
</dbReference>
<keyword evidence="2" id="KW-0521">NADP</keyword>